<protein>
    <submittedName>
        <fullName evidence="1">GCN5-related N-acetyltransferase</fullName>
    </submittedName>
</protein>
<organism evidence="1">
    <name type="scientific">mine drainage metagenome</name>
    <dbReference type="NCBI Taxonomy" id="410659"/>
    <lineage>
        <taxon>unclassified sequences</taxon>
        <taxon>metagenomes</taxon>
        <taxon>ecological metagenomes</taxon>
    </lineage>
</organism>
<feature type="non-terminal residue" evidence="1">
    <location>
        <position position="130"/>
    </location>
</feature>
<dbReference type="PANTHER" id="PTHR23132">
    <property type="entry name" value="D-ALANINE--D-ALANINE LIGASE"/>
    <property type="match status" value="1"/>
</dbReference>
<dbReference type="InterPro" id="IPR016185">
    <property type="entry name" value="PreATP-grasp_dom_sf"/>
</dbReference>
<keyword evidence="1" id="KW-0808">Transferase</keyword>
<gene>
    <name evidence="1" type="ORF">B1B_03577</name>
</gene>
<sequence length="130" mass="13948">MSERRMPSGTLLILHGIRPDRNQPVEDLENLVVAQGIARTLAQAGRPARMISADLNLARLRQELAKMSPDLVFNLVEGLDGLDRLAAAVPALLEALAIPYTGNPPHVLALADDKLALKQVLHQAGIPTPA</sequence>
<dbReference type="SUPFAM" id="SSF52440">
    <property type="entry name" value="PreATP-grasp domain"/>
    <property type="match status" value="1"/>
</dbReference>
<name>T1BVX2_9ZZZZ</name>
<accession>T1BVX2</accession>
<dbReference type="GO" id="GO:0008716">
    <property type="term" value="F:D-alanine-D-alanine ligase activity"/>
    <property type="evidence" value="ECO:0007669"/>
    <property type="project" value="TreeGrafter"/>
</dbReference>
<evidence type="ECO:0000313" key="1">
    <source>
        <dbReference type="EMBL" id="EQD72763.1"/>
    </source>
</evidence>
<proteinExistence type="predicted"/>
<reference evidence="1" key="2">
    <citation type="journal article" date="2014" name="ISME J.">
        <title>Microbial stratification in low pH oxic and suboxic macroscopic growths along an acid mine drainage.</title>
        <authorList>
            <person name="Mendez-Garcia C."/>
            <person name="Mesa V."/>
            <person name="Sprenger R.R."/>
            <person name="Richter M."/>
            <person name="Diez M.S."/>
            <person name="Solano J."/>
            <person name="Bargiela R."/>
            <person name="Golyshina O.V."/>
            <person name="Manteca A."/>
            <person name="Ramos J.L."/>
            <person name="Gallego J.R."/>
            <person name="Llorente I."/>
            <person name="Martins Dos Santos V.A."/>
            <person name="Jensen O.N."/>
            <person name="Pelaez A.I."/>
            <person name="Sanchez J."/>
            <person name="Ferrer M."/>
        </authorList>
    </citation>
    <scope>NUCLEOTIDE SEQUENCE</scope>
</reference>
<comment type="caution">
    <text evidence="1">The sequence shown here is derived from an EMBL/GenBank/DDBJ whole genome shotgun (WGS) entry which is preliminary data.</text>
</comment>
<dbReference type="GO" id="GO:0016740">
    <property type="term" value="F:transferase activity"/>
    <property type="evidence" value="ECO:0007669"/>
    <property type="project" value="UniProtKB-KW"/>
</dbReference>
<dbReference type="PANTHER" id="PTHR23132:SF23">
    <property type="entry name" value="D-ALANINE--D-ALANINE LIGASE B"/>
    <property type="match status" value="1"/>
</dbReference>
<dbReference type="Gene3D" id="3.30.470.20">
    <property type="entry name" value="ATP-grasp fold, B domain"/>
    <property type="match status" value="1"/>
</dbReference>
<dbReference type="EMBL" id="AUZY01002205">
    <property type="protein sequence ID" value="EQD72763.1"/>
    <property type="molecule type" value="Genomic_DNA"/>
</dbReference>
<dbReference type="Gene3D" id="3.40.50.20">
    <property type="match status" value="1"/>
</dbReference>
<dbReference type="AlphaFoldDB" id="T1BVX2"/>
<reference evidence="1" key="1">
    <citation type="submission" date="2013-08" db="EMBL/GenBank/DDBJ databases">
        <authorList>
            <person name="Mendez C."/>
            <person name="Richter M."/>
            <person name="Ferrer M."/>
            <person name="Sanchez J."/>
        </authorList>
    </citation>
    <scope>NUCLEOTIDE SEQUENCE</scope>
</reference>